<dbReference type="AlphaFoldDB" id="A0A8J8NAE0"/>
<keyword evidence="1" id="KW-0472">Membrane</keyword>
<name>A0A8J8NAE0_HALGN</name>
<organism evidence="2 3">
    <name type="scientific">Halteria grandinella</name>
    <dbReference type="NCBI Taxonomy" id="5974"/>
    <lineage>
        <taxon>Eukaryota</taxon>
        <taxon>Sar</taxon>
        <taxon>Alveolata</taxon>
        <taxon>Ciliophora</taxon>
        <taxon>Intramacronucleata</taxon>
        <taxon>Spirotrichea</taxon>
        <taxon>Stichotrichia</taxon>
        <taxon>Sporadotrichida</taxon>
        <taxon>Halteriidae</taxon>
        <taxon>Halteria</taxon>
    </lineage>
</organism>
<evidence type="ECO:0000256" key="1">
    <source>
        <dbReference type="SAM" id="Phobius"/>
    </source>
</evidence>
<keyword evidence="1" id="KW-0812">Transmembrane</keyword>
<gene>
    <name evidence="2" type="ORF">FGO68_gene9782</name>
</gene>
<feature type="transmembrane region" description="Helical" evidence="1">
    <location>
        <begin position="55"/>
        <end position="81"/>
    </location>
</feature>
<comment type="caution">
    <text evidence="2">The sequence shown here is derived from an EMBL/GenBank/DDBJ whole genome shotgun (WGS) entry which is preliminary data.</text>
</comment>
<dbReference type="EMBL" id="RRYP01029989">
    <property type="protein sequence ID" value="TNV71318.1"/>
    <property type="molecule type" value="Genomic_DNA"/>
</dbReference>
<reference evidence="2" key="1">
    <citation type="submission" date="2019-06" db="EMBL/GenBank/DDBJ databases">
        <authorList>
            <person name="Zheng W."/>
        </authorList>
    </citation>
    <scope>NUCLEOTIDE SEQUENCE</scope>
    <source>
        <strain evidence="2">QDHG01</strain>
    </source>
</reference>
<dbReference type="Proteomes" id="UP000785679">
    <property type="component" value="Unassembled WGS sequence"/>
</dbReference>
<proteinExistence type="predicted"/>
<keyword evidence="1" id="KW-1133">Transmembrane helix</keyword>
<feature type="transmembrane region" description="Helical" evidence="1">
    <location>
        <begin position="22"/>
        <end position="43"/>
    </location>
</feature>
<sequence length="119" mass="14077">MKQDGPKNYWLHSNEYTIMLSAFHRSMFVMTLFFTAAIASAAFPNFRNHVMFPFYHLLCMGGAFISFIIHNIMIYKLIWYICPQCGKPFNRLRFDTLVGKTCKHCGLNLYRQTQRYICI</sequence>
<evidence type="ECO:0000313" key="2">
    <source>
        <dbReference type="EMBL" id="TNV71318.1"/>
    </source>
</evidence>
<accession>A0A8J8NAE0</accession>
<protein>
    <submittedName>
        <fullName evidence="2">Uncharacterized protein</fullName>
    </submittedName>
</protein>
<keyword evidence="3" id="KW-1185">Reference proteome</keyword>
<evidence type="ECO:0000313" key="3">
    <source>
        <dbReference type="Proteomes" id="UP000785679"/>
    </source>
</evidence>